<keyword evidence="1 3" id="KW-0732">Signal</keyword>
<gene>
    <name evidence="5" type="ORF">KIH27_07660</name>
</gene>
<sequence>MFANHRAGQLVAGAALLVVALTGAPVTNADPGDPAPPPGAPVPTPEQVSAVLSQLTDPNVPDGDKAKLVDGGLSPDELGQNDQGLAKLVRHNALPFNFDVTDIQPAINNLAGVTVALTGPREPFPVTQPLVFVEHDGTWQLTHDSYDPTFVDMVRHVIHRVGPHGDAGGNVAVFGW</sequence>
<feature type="domain" description="Low molecular weight antigen MTB12-like C-terminal" evidence="4">
    <location>
        <begin position="41"/>
        <end position="146"/>
    </location>
</feature>
<evidence type="ECO:0000313" key="6">
    <source>
        <dbReference type="Proteomes" id="UP001519535"/>
    </source>
</evidence>
<feature type="chain" id="PRO_5046465418" description="Low molecular weight antigen MTB12-like C-terminal domain-containing protein" evidence="3">
    <location>
        <begin position="30"/>
        <end position="176"/>
    </location>
</feature>
<evidence type="ECO:0000313" key="5">
    <source>
        <dbReference type="EMBL" id="MBS9533465.1"/>
    </source>
</evidence>
<dbReference type="RefSeq" id="WP_214092346.1">
    <property type="nucleotide sequence ID" value="NZ_JAHCLR010000010.1"/>
</dbReference>
<evidence type="ECO:0000256" key="1">
    <source>
        <dbReference type="ARBA" id="ARBA00022729"/>
    </source>
</evidence>
<dbReference type="InterPro" id="IPR058644">
    <property type="entry name" value="Mtb12-like_C"/>
</dbReference>
<name>A0ABS5RGR1_9MYCO</name>
<evidence type="ECO:0000256" key="3">
    <source>
        <dbReference type="SAM" id="SignalP"/>
    </source>
</evidence>
<feature type="signal peptide" evidence="3">
    <location>
        <begin position="1"/>
        <end position="29"/>
    </location>
</feature>
<comment type="similarity">
    <text evidence="2">Belongs to the MTB12 family.</text>
</comment>
<evidence type="ECO:0000256" key="2">
    <source>
        <dbReference type="ARBA" id="ARBA00093774"/>
    </source>
</evidence>
<keyword evidence="6" id="KW-1185">Reference proteome</keyword>
<accession>A0ABS5RGR1</accession>
<evidence type="ECO:0000259" key="4">
    <source>
        <dbReference type="Pfam" id="PF26580"/>
    </source>
</evidence>
<dbReference type="EMBL" id="JAHCLR010000010">
    <property type="protein sequence ID" value="MBS9533465.1"/>
    <property type="molecule type" value="Genomic_DNA"/>
</dbReference>
<proteinExistence type="inferred from homology"/>
<dbReference type="Proteomes" id="UP001519535">
    <property type="component" value="Unassembled WGS sequence"/>
</dbReference>
<reference evidence="5 6" key="1">
    <citation type="submission" date="2021-05" db="EMBL/GenBank/DDBJ databases">
        <title>Mycobacterium acidophilum sp. nov., an extremely acid-tolerant member of the genus Mycobacterium.</title>
        <authorList>
            <person name="Xia J."/>
        </authorList>
    </citation>
    <scope>NUCLEOTIDE SEQUENCE [LARGE SCALE GENOMIC DNA]</scope>
    <source>
        <strain evidence="5 6">M1</strain>
    </source>
</reference>
<comment type="caution">
    <text evidence="5">The sequence shown here is derived from an EMBL/GenBank/DDBJ whole genome shotgun (WGS) entry which is preliminary data.</text>
</comment>
<protein>
    <recommendedName>
        <fullName evidence="4">Low molecular weight antigen MTB12-like C-terminal domain-containing protein</fullName>
    </recommendedName>
</protein>
<organism evidence="5 6">
    <name type="scientific">Mycolicibacter acidiphilus</name>
    <dbReference type="NCBI Taxonomy" id="2835306"/>
    <lineage>
        <taxon>Bacteria</taxon>
        <taxon>Bacillati</taxon>
        <taxon>Actinomycetota</taxon>
        <taxon>Actinomycetes</taxon>
        <taxon>Mycobacteriales</taxon>
        <taxon>Mycobacteriaceae</taxon>
        <taxon>Mycolicibacter</taxon>
    </lineage>
</organism>
<dbReference type="Pfam" id="PF26580">
    <property type="entry name" value="Mtb12_C"/>
    <property type="match status" value="1"/>
</dbReference>